<dbReference type="RefSeq" id="WP_135877828.1">
    <property type="nucleotide sequence ID" value="NZ_SRSO01000020.1"/>
</dbReference>
<evidence type="ECO:0000256" key="1">
    <source>
        <dbReference type="SAM" id="SignalP"/>
    </source>
</evidence>
<organism evidence="2 3">
    <name type="scientific">Flavivirga rizhaonensis</name>
    <dbReference type="NCBI Taxonomy" id="2559571"/>
    <lineage>
        <taxon>Bacteria</taxon>
        <taxon>Pseudomonadati</taxon>
        <taxon>Bacteroidota</taxon>
        <taxon>Flavobacteriia</taxon>
        <taxon>Flavobacteriales</taxon>
        <taxon>Flavobacteriaceae</taxon>
        <taxon>Flavivirga</taxon>
    </lineage>
</organism>
<feature type="chain" id="PRO_5020608607" description="Lipoprotein" evidence="1">
    <location>
        <begin position="23"/>
        <end position="86"/>
    </location>
</feature>
<comment type="caution">
    <text evidence="2">The sequence shown here is derived from an EMBL/GenBank/DDBJ whole genome shotgun (WGS) entry which is preliminary data.</text>
</comment>
<protein>
    <recommendedName>
        <fullName evidence="4">Lipoprotein</fullName>
    </recommendedName>
</protein>
<sequence>MKKTMKLIMALAIMMLAFNNCSETKDAIDTLNNLECLEKLTRYSNNEDDLTCSEQISQLQSLKNSCPDDDGSIQTLINLLVETCED</sequence>
<evidence type="ECO:0008006" key="4">
    <source>
        <dbReference type="Google" id="ProtNLM"/>
    </source>
</evidence>
<dbReference type="AlphaFoldDB" id="A0A4V6R466"/>
<dbReference type="OrthoDB" id="1453553at2"/>
<gene>
    <name evidence="2" type="ORF">EM932_14060</name>
</gene>
<dbReference type="EMBL" id="SRSO01000020">
    <property type="protein sequence ID" value="TGV01794.1"/>
    <property type="molecule type" value="Genomic_DNA"/>
</dbReference>
<proteinExistence type="predicted"/>
<dbReference type="Proteomes" id="UP000307602">
    <property type="component" value="Unassembled WGS sequence"/>
</dbReference>
<keyword evidence="1" id="KW-0732">Signal</keyword>
<name>A0A4V6R466_9FLAO</name>
<keyword evidence="3" id="KW-1185">Reference proteome</keyword>
<reference evidence="2 3" key="1">
    <citation type="submission" date="2019-04" db="EMBL/GenBank/DDBJ databases">
        <authorList>
            <person name="Liu A."/>
        </authorList>
    </citation>
    <scope>NUCLEOTIDE SEQUENCE [LARGE SCALE GENOMIC DNA]</scope>
    <source>
        <strain evidence="2 3">RZ03</strain>
    </source>
</reference>
<accession>A0A4V6R466</accession>
<evidence type="ECO:0000313" key="2">
    <source>
        <dbReference type="EMBL" id="TGV01794.1"/>
    </source>
</evidence>
<evidence type="ECO:0000313" key="3">
    <source>
        <dbReference type="Proteomes" id="UP000307602"/>
    </source>
</evidence>
<feature type="signal peptide" evidence="1">
    <location>
        <begin position="1"/>
        <end position="22"/>
    </location>
</feature>